<keyword evidence="6" id="KW-0067">ATP-binding</keyword>
<evidence type="ECO:0000259" key="11">
    <source>
        <dbReference type="Pfam" id="PF02463"/>
    </source>
</evidence>
<evidence type="ECO:0000256" key="2">
    <source>
        <dbReference type="ARBA" id="ARBA00009441"/>
    </source>
</evidence>
<dbReference type="Gene3D" id="3.40.50.300">
    <property type="entry name" value="P-loop containing nucleotide triphosphate hydrolases"/>
    <property type="match status" value="2"/>
</dbReference>
<evidence type="ECO:0000256" key="4">
    <source>
        <dbReference type="ARBA" id="ARBA00022741"/>
    </source>
</evidence>
<feature type="coiled-coil region" evidence="10">
    <location>
        <begin position="336"/>
        <end position="363"/>
    </location>
</feature>
<organism evidence="12 13">
    <name type="scientific">Succinivibrio faecicola</name>
    <dbReference type="NCBI Taxonomy" id="2820300"/>
    <lineage>
        <taxon>Bacteria</taxon>
        <taxon>Pseudomonadati</taxon>
        <taxon>Pseudomonadota</taxon>
        <taxon>Gammaproteobacteria</taxon>
        <taxon>Aeromonadales</taxon>
        <taxon>Succinivibrionaceae</taxon>
        <taxon>Succinivibrio</taxon>
    </lineage>
</organism>
<dbReference type="NCBIfam" id="TIGR00634">
    <property type="entry name" value="recN"/>
    <property type="match status" value="1"/>
</dbReference>
<dbReference type="RefSeq" id="WP_219936892.1">
    <property type="nucleotide sequence ID" value="NZ_JAGFNY010000005.1"/>
</dbReference>
<dbReference type="PIRSF" id="PIRSF003128">
    <property type="entry name" value="RecN"/>
    <property type="match status" value="1"/>
</dbReference>
<comment type="caution">
    <text evidence="12">The sequence shown here is derived from an EMBL/GenBank/DDBJ whole genome shotgun (WGS) entry which is preliminary data.</text>
</comment>
<evidence type="ECO:0000256" key="9">
    <source>
        <dbReference type="PIRNR" id="PIRNR003128"/>
    </source>
</evidence>
<evidence type="ECO:0000256" key="7">
    <source>
        <dbReference type="ARBA" id="ARBA00023204"/>
    </source>
</evidence>
<dbReference type="InterPro" id="IPR027417">
    <property type="entry name" value="P-loop_NTPase"/>
</dbReference>
<proteinExistence type="inferred from homology"/>
<gene>
    <name evidence="12" type="primary">recN</name>
    <name evidence="12" type="ORF">J5V48_02805</name>
</gene>
<accession>A0ABS7DET9</accession>
<evidence type="ECO:0000256" key="3">
    <source>
        <dbReference type="ARBA" id="ARBA00021315"/>
    </source>
</evidence>
<keyword evidence="5 9" id="KW-0227">DNA damage</keyword>
<keyword evidence="10" id="KW-0175">Coiled coil</keyword>
<dbReference type="PANTHER" id="PTHR11059:SF0">
    <property type="entry name" value="DNA REPAIR PROTEIN RECN"/>
    <property type="match status" value="1"/>
</dbReference>
<reference evidence="12 13" key="1">
    <citation type="submission" date="2021-03" db="EMBL/GenBank/DDBJ databases">
        <title>Succinivibrio sp. nov. isolated from feces of cow.</title>
        <authorList>
            <person name="Choi J.-Y."/>
        </authorList>
    </citation>
    <scope>NUCLEOTIDE SEQUENCE [LARGE SCALE GENOMIC DNA]</scope>
    <source>
        <strain evidence="12 13">AGMB01872</strain>
    </source>
</reference>
<sequence length="559" mass="61306">MLLQLIVKDFALSEKNVLDFSEGMTCITGETGAGKSLSVDALSLILGSRADSAFVRNGCDKAEISAVFSIDSNELLKTYLKEHDLSSDDTSDLVIRRVVTKDGKSKAYINDVPCTLSVLKEVTDSLVAIHGQHASVKLIDEKNQLNLLDSFAGLSKEVSEVASSYDLYISKRNLLQNLADEQLNGANNYKTLRFELDELEKLDLHEGDYEKISSDFDALSHLSQAQDAIALAQGVLENDEHNIIDIISARISDLSRVSVYAKESIDPIVDDLTNAASLLDRAREKLDNFSLKANPQMVEELSEKLSKCHELARRFKVQPNEVHKILAKKQNDLEYFLSLKEKIAVLTNEVKSLRADYEQKASALSEKRAMAAKKMSESVTDSIHELAMSNGVFNASVTRDEESRPRRSGRDEVKFLFSANIGQEPLELSTVASGGELSRLALAIEVLTSTANSTQTLIFDEVDTGISGRTASSVGSLLRRLSTNVQVVTVTHLPQVAAMAHHQFLVTKVEKDGTTSSFVQELDENGRIEEIARMMGGNVITEDTRGSAKALLDSSGSDK</sequence>
<keyword evidence="13" id="KW-1185">Reference proteome</keyword>
<keyword evidence="4" id="KW-0547">Nucleotide-binding</keyword>
<evidence type="ECO:0000256" key="1">
    <source>
        <dbReference type="ARBA" id="ARBA00003618"/>
    </source>
</evidence>
<evidence type="ECO:0000313" key="12">
    <source>
        <dbReference type="EMBL" id="MBW7569818.1"/>
    </source>
</evidence>
<protein>
    <recommendedName>
        <fullName evidence="3 9">DNA repair protein RecN</fullName>
    </recommendedName>
    <alternativeName>
        <fullName evidence="8 9">Recombination protein N</fullName>
    </alternativeName>
</protein>
<evidence type="ECO:0000256" key="5">
    <source>
        <dbReference type="ARBA" id="ARBA00022763"/>
    </source>
</evidence>
<keyword evidence="7 9" id="KW-0234">DNA repair</keyword>
<comment type="function">
    <text evidence="1 9">May be involved in recombinational repair of damaged DNA.</text>
</comment>
<evidence type="ECO:0000256" key="8">
    <source>
        <dbReference type="ARBA" id="ARBA00033408"/>
    </source>
</evidence>
<name>A0ABS7DET9_9GAMM</name>
<evidence type="ECO:0000256" key="6">
    <source>
        <dbReference type="ARBA" id="ARBA00022840"/>
    </source>
</evidence>
<evidence type="ECO:0000256" key="10">
    <source>
        <dbReference type="SAM" id="Coils"/>
    </source>
</evidence>
<comment type="similarity">
    <text evidence="2 9">Belongs to the RecN family.</text>
</comment>
<feature type="domain" description="RecF/RecN/SMC N-terminal" evidence="11">
    <location>
        <begin position="3"/>
        <end position="512"/>
    </location>
</feature>
<dbReference type="CDD" id="cd03241">
    <property type="entry name" value="ABC_RecN"/>
    <property type="match status" value="2"/>
</dbReference>
<dbReference type="NCBIfam" id="NF008121">
    <property type="entry name" value="PRK10869.1"/>
    <property type="match status" value="1"/>
</dbReference>
<dbReference type="SUPFAM" id="SSF52540">
    <property type="entry name" value="P-loop containing nucleoside triphosphate hydrolases"/>
    <property type="match status" value="1"/>
</dbReference>
<dbReference type="InterPro" id="IPR004604">
    <property type="entry name" value="DNA_recomb/repair_RecN"/>
</dbReference>
<dbReference type="EMBL" id="JAGFNY010000005">
    <property type="protein sequence ID" value="MBW7569818.1"/>
    <property type="molecule type" value="Genomic_DNA"/>
</dbReference>
<dbReference type="Pfam" id="PF02463">
    <property type="entry name" value="SMC_N"/>
    <property type="match status" value="1"/>
</dbReference>
<dbReference type="PANTHER" id="PTHR11059">
    <property type="entry name" value="DNA REPAIR PROTEIN RECN"/>
    <property type="match status" value="1"/>
</dbReference>
<dbReference type="InterPro" id="IPR003395">
    <property type="entry name" value="RecF/RecN/SMC_N"/>
</dbReference>
<evidence type="ECO:0000313" key="13">
    <source>
        <dbReference type="Proteomes" id="UP000731465"/>
    </source>
</evidence>
<dbReference type="Proteomes" id="UP000731465">
    <property type="component" value="Unassembled WGS sequence"/>
</dbReference>